<evidence type="ECO:0000259" key="2">
    <source>
        <dbReference type="Pfam" id="PF10756"/>
    </source>
</evidence>
<dbReference type="InterPro" id="IPR019692">
    <property type="entry name" value="CFP-6_PH"/>
</dbReference>
<organism evidence="3 4">
    <name type="scientific">Nocardia jiangxiensis</name>
    <dbReference type="NCBI Taxonomy" id="282685"/>
    <lineage>
        <taxon>Bacteria</taxon>
        <taxon>Bacillati</taxon>
        <taxon>Actinomycetota</taxon>
        <taxon>Actinomycetes</taxon>
        <taxon>Mycobacteriales</taxon>
        <taxon>Nocardiaceae</taxon>
        <taxon>Nocardia</taxon>
    </lineage>
</organism>
<sequence>MTASEPVSRLQWSTPPLALVTAGVGGIVLALAAVFTGDAPSRLLVGLAAILLLVLTAVGLRQRPRITIVPGQRPVLVVRGLLGAAEYPRERILRARVVSFRRLGRKSPNLEIDVEHDGEDRLLIFGRWDLGVHPQDVLDALVAHGLATH</sequence>
<proteinExistence type="predicted"/>
<feature type="domain" description="Low molecular weight protein antigen 6 PH" evidence="2">
    <location>
        <begin position="63"/>
        <end position="145"/>
    </location>
</feature>
<reference evidence="3 4" key="1">
    <citation type="submission" date="2024-10" db="EMBL/GenBank/DDBJ databases">
        <title>The Natural Products Discovery Center: Release of the First 8490 Sequenced Strains for Exploring Actinobacteria Biosynthetic Diversity.</title>
        <authorList>
            <person name="Kalkreuter E."/>
            <person name="Kautsar S.A."/>
            <person name="Yang D."/>
            <person name="Bader C.D."/>
            <person name="Teijaro C.N."/>
            <person name="Fluegel L."/>
            <person name="Davis C.M."/>
            <person name="Simpson J.R."/>
            <person name="Lauterbach L."/>
            <person name="Steele A.D."/>
            <person name="Gui C."/>
            <person name="Meng S."/>
            <person name="Li G."/>
            <person name="Viehrig K."/>
            <person name="Ye F."/>
            <person name="Su P."/>
            <person name="Kiefer A.F."/>
            <person name="Nichols A."/>
            <person name="Cepeda A.J."/>
            <person name="Yan W."/>
            <person name="Fan B."/>
            <person name="Jiang Y."/>
            <person name="Adhikari A."/>
            <person name="Zheng C.-J."/>
            <person name="Schuster L."/>
            <person name="Cowan T.M."/>
            <person name="Smanski M.J."/>
            <person name="Chevrette M.G."/>
            <person name="De Carvalho L.P.S."/>
            <person name="Shen B."/>
        </authorList>
    </citation>
    <scope>NUCLEOTIDE SEQUENCE [LARGE SCALE GENOMIC DNA]</scope>
    <source>
        <strain evidence="3 4">NPDC002593</strain>
    </source>
</reference>
<keyword evidence="1" id="KW-0472">Membrane</keyword>
<feature type="transmembrane region" description="Helical" evidence="1">
    <location>
        <begin position="17"/>
        <end position="37"/>
    </location>
</feature>
<gene>
    <name evidence="3" type="ORF">ACFYXQ_11140</name>
</gene>
<evidence type="ECO:0000313" key="3">
    <source>
        <dbReference type="EMBL" id="MFF3568316.1"/>
    </source>
</evidence>
<accession>A0ABW6RWB5</accession>
<evidence type="ECO:0000256" key="1">
    <source>
        <dbReference type="SAM" id="Phobius"/>
    </source>
</evidence>
<keyword evidence="4" id="KW-1185">Reference proteome</keyword>
<dbReference type="Proteomes" id="UP001601992">
    <property type="component" value="Unassembled WGS sequence"/>
</dbReference>
<keyword evidence="1" id="KW-1133">Transmembrane helix</keyword>
<evidence type="ECO:0000313" key="4">
    <source>
        <dbReference type="Proteomes" id="UP001601992"/>
    </source>
</evidence>
<protein>
    <submittedName>
        <fullName evidence="3">PH domain-containing protein</fullName>
    </submittedName>
</protein>
<dbReference type="RefSeq" id="WP_040817209.1">
    <property type="nucleotide sequence ID" value="NZ_JBIAQY010000003.1"/>
</dbReference>
<comment type="caution">
    <text evidence="3">The sequence shown here is derived from an EMBL/GenBank/DDBJ whole genome shotgun (WGS) entry which is preliminary data.</text>
</comment>
<keyword evidence="1" id="KW-0812">Transmembrane</keyword>
<name>A0ABW6RWB5_9NOCA</name>
<feature type="transmembrane region" description="Helical" evidence="1">
    <location>
        <begin position="43"/>
        <end position="60"/>
    </location>
</feature>
<dbReference type="EMBL" id="JBIAQY010000003">
    <property type="protein sequence ID" value="MFF3568316.1"/>
    <property type="molecule type" value="Genomic_DNA"/>
</dbReference>
<dbReference type="Pfam" id="PF10756">
    <property type="entry name" value="bPH_6"/>
    <property type="match status" value="1"/>
</dbReference>